<dbReference type="EC" id="2.3.2.27" evidence="2"/>
<reference evidence="11" key="1">
    <citation type="submission" date="2021-06" db="EMBL/GenBank/DDBJ databases">
        <authorList>
            <person name="Kallberg Y."/>
            <person name="Tangrot J."/>
            <person name="Rosling A."/>
        </authorList>
    </citation>
    <scope>NUCLEOTIDE SEQUENCE</scope>
    <source>
        <strain evidence="11">MT106</strain>
    </source>
</reference>
<name>A0A9N8YPV9_9GLOM</name>
<evidence type="ECO:0000259" key="10">
    <source>
        <dbReference type="PROSITE" id="PS50089"/>
    </source>
</evidence>
<evidence type="ECO:0000256" key="2">
    <source>
        <dbReference type="ARBA" id="ARBA00012483"/>
    </source>
</evidence>
<evidence type="ECO:0000256" key="3">
    <source>
        <dbReference type="ARBA" id="ARBA00022679"/>
    </source>
</evidence>
<evidence type="ECO:0000256" key="1">
    <source>
        <dbReference type="ARBA" id="ARBA00000900"/>
    </source>
</evidence>
<evidence type="ECO:0000313" key="11">
    <source>
        <dbReference type="EMBL" id="CAG8448469.1"/>
    </source>
</evidence>
<dbReference type="AlphaFoldDB" id="A0A9N8YPV9"/>
<dbReference type="InterPro" id="IPR039525">
    <property type="entry name" value="RNF126-like_zinc-ribbon"/>
</dbReference>
<keyword evidence="7" id="KW-0862">Zinc</keyword>
<keyword evidence="12" id="KW-1185">Reference proteome</keyword>
<sequence length="324" mass="35604">MSDPSEANSNHANNNNSNANRRPYWCHQCQREIEPLMAPLPTCPRCNSDFVEEIDESNDPREFAEHNTQEHDSEDEFEDFGPNLNATPGGAGSNDVVQLLSNMIQSIFANGGQESGDARVNAPMLITQVLQRAFGEGAQQGVNNPWTNVFNMVGNPGDYVWGPGGLDNIISQLMEQQAGRQAPPPASDEIINDLLKTKINKKQVAEEQLNCPVCKDDFKEGEEATALPCSHSFHDECIRPWLKMNGTCPVCSNGNFNGNGSSGNFNAGSFNGNFNGNQSSSSQSHTSWNLPGTYPSTPRQNAQQNRRQDEHDSAYDPNNIEPFD</sequence>
<feature type="region of interest" description="Disordered" evidence="9">
    <location>
        <begin position="274"/>
        <end position="324"/>
    </location>
</feature>
<feature type="region of interest" description="Disordered" evidence="9">
    <location>
        <begin position="55"/>
        <end position="77"/>
    </location>
</feature>
<dbReference type="GO" id="GO:0006511">
    <property type="term" value="P:ubiquitin-dependent protein catabolic process"/>
    <property type="evidence" value="ECO:0007669"/>
    <property type="project" value="TreeGrafter"/>
</dbReference>
<evidence type="ECO:0000256" key="6">
    <source>
        <dbReference type="ARBA" id="ARBA00022786"/>
    </source>
</evidence>
<dbReference type="GO" id="GO:0005634">
    <property type="term" value="C:nucleus"/>
    <property type="evidence" value="ECO:0007669"/>
    <property type="project" value="TreeGrafter"/>
</dbReference>
<evidence type="ECO:0000256" key="7">
    <source>
        <dbReference type="ARBA" id="ARBA00022833"/>
    </source>
</evidence>
<keyword evidence="4" id="KW-0479">Metal-binding</keyword>
<dbReference type="Pfam" id="PF13639">
    <property type="entry name" value="zf-RING_2"/>
    <property type="match status" value="1"/>
</dbReference>
<dbReference type="InterPro" id="IPR051834">
    <property type="entry name" value="RING_finger_E3_ligase"/>
</dbReference>
<keyword evidence="5 8" id="KW-0863">Zinc-finger</keyword>
<evidence type="ECO:0000313" key="12">
    <source>
        <dbReference type="Proteomes" id="UP000789831"/>
    </source>
</evidence>
<dbReference type="OrthoDB" id="8062037at2759"/>
<dbReference type="Gene3D" id="3.30.40.10">
    <property type="entry name" value="Zinc/RING finger domain, C3HC4 (zinc finger)"/>
    <property type="match status" value="1"/>
</dbReference>
<dbReference type="GO" id="GO:0008270">
    <property type="term" value="F:zinc ion binding"/>
    <property type="evidence" value="ECO:0007669"/>
    <property type="project" value="UniProtKB-KW"/>
</dbReference>
<comment type="catalytic activity">
    <reaction evidence="1">
        <text>S-ubiquitinyl-[E2 ubiquitin-conjugating enzyme]-L-cysteine + [acceptor protein]-L-lysine = [E2 ubiquitin-conjugating enzyme]-L-cysteine + N(6)-ubiquitinyl-[acceptor protein]-L-lysine.</text>
        <dbReference type="EC" id="2.3.2.27"/>
    </reaction>
</comment>
<comment type="caution">
    <text evidence="11">The sequence shown here is derived from an EMBL/GenBank/DDBJ whole genome shotgun (WGS) entry which is preliminary data.</text>
</comment>
<keyword evidence="6" id="KW-0833">Ubl conjugation pathway</keyword>
<dbReference type="PANTHER" id="PTHR45931">
    <property type="entry name" value="SI:CH211-59O9.10"/>
    <property type="match status" value="1"/>
</dbReference>
<dbReference type="EMBL" id="CAJVPL010000110">
    <property type="protein sequence ID" value="CAG8448469.1"/>
    <property type="molecule type" value="Genomic_DNA"/>
</dbReference>
<evidence type="ECO:0000256" key="4">
    <source>
        <dbReference type="ARBA" id="ARBA00022723"/>
    </source>
</evidence>
<dbReference type="InterPro" id="IPR013083">
    <property type="entry name" value="Znf_RING/FYVE/PHD"/>
</dbReference>
<protein>
    <recommendedName>
        <fullName evidence="2">RING-type E3 ubiquitin transferase</fullName>
        <ecNumber evidence="2">2.3.2.27</ecNumber>
    </recommendedName>
</protein>
<dbReference type="GO" id="GO:0061630">
    <property type="term" value="F:ubiquitin protein ligase activity"/>
    <property type="evidence" value="ECO:0007669"/>
    <property type="project" value="UniProtKB-EC"/>
</dbReference>
<feature type="compositionally biased region" description="Low complexity" evidence="9">
    <location>
        <begin position="274"/>
        <end position="284"/>
    </location>
</feature>
<feature type="compositionally biased region" description="Low complexity" evidence="9">
    <location>
        <begin position="1"/>
        <end position="20"/>
    </location>
</feature>
<proteinExistence type="predicted"/>
<dbReference type="CDD" id="cd16454">
    <property type="entry name" value="RING-H2_PA-TM-RING"/>
    <property type="match status" value="1"/>
</dbReference>
<dbReference type="PROSITE" id="PS50089">
    <property type="entry name" value="ZF_RING_2"/>
    <property type="match status" value="1"/>
</dbReference>
<accession>A0A9N8YPV9</accession>
<evidence type="ECO:0000256" key="5">
    <source>
        <dbReference type="ARBA" id="ARBA00022771"/>
    </source>
</evidence>
<organism evidence="11 12">
    <name type="scientific">Ambispora gerdemannii</name>
    <dbReference type="NCBI Taxonomy" id="144530"/>
    <lineage>
        <taxon>Eukaryota</taxon>
        <taxon>Fungi</taxon>
        <taxon>Fungi incertae sedis</taxon>
        <taxon>Mucoromycota</taxon>
        <taxon>Glomeromycotina</taxon>
        <taxon>Glomeromycetes</taxon>
        <taxon>Archaeosporales</taxon>
        <taxon>Ambisporaceae</taxon>
        <taxon>Ambispora</taxon>
    </lineage>
</organism>
<dbReference type="SUPFAM" id="SSF57850">
    <property type="entry name" value="RING/U-box"/>
    <property type="match status" value="1"/>
</dbReference>
<dbReference type="GO" id="GO:0016567">
    <property type="term" value="P:protein ubiquitination"/>
    <property type="evidence" value="ECO:0007669"/>
    <property type="project" value="UniProtKB-ARBA"/>
</dbReference>
<feature type="compositionally biased region" description="Polar residues" evidence="9">
    <location>
        <begin position="285"/>
        <end position="305"/>
    </location>
</feature>
<feature type="domain" description="RING-type" evidence="10">
    <location>
        <begin position="211"/>
        <end position="252"/>
    </location>
</feature>
<evidence type="ECO:0000256" key="9">
    <source>
        <dbReference type="SAM" id="MobiDB-lite"/>
    </source>
</evidence>
<feature type="region of interest" description="Disordered" evidence="9">
    <location>
        <begin position="1"/>
        <end position="22"/>
    </location>
</feature>
<keyword evidence="3" id="KW-0808">Transferase</keyword>
<dbReference type="Pfam" id="PF14369">
    <property type="entry name" value="Zn_ribbon_19"/>
    <property type="match status" value="1"/>
</dbReference>
<feature type="compositionally biased region" description="Basic and acidic residues" evidence="9">
    <location>
        <begin position="58"/>
        <end position="71"/>
    </location>
</feature>
<dbReference type="SMART" id="SM00184">
    <property type="entry name" value="RING"/>
    <property type="match status" value="1"/>
</dbReference>
<dbReference type="PANTHER" id="PTHR45931:SF3">
    <property type="entry name" value="RING ZINC FINGER-CONTAINING PROTEIN"/>
    <property type="match status" value="1"/>
</dbReference>
<gene>
    <name evidence="11" type="ORF">AGERDE_LOCUS1573</name>
</gene>
<dbReference type="Proteomes" id="UP000789831">
    <property type="component" value="Unassembled WGS sequence"/>
</dbReference>
<dbReference type="FunFam" id="3.30.40.10:FF:000127">
    <property type="entry name" value="E3 ubiquitin-protein ligase RNF181"/>
    <property type="match status" value="1"/>
</dbReference>
<evidence type="ECO:0000256" key="8">
    <source>
        <dbReference type="PROSITE-ProRule" id="PRU00175"/>
    </source>
</evidence>
<dbReference type="InterPro" id="IPR001841">
    <property type="entry name" value="Znf_RING"/>
</dbReference>